<evidence type="ECO:0000313" key="10">
    <source>
        <dbReference type="Proteomes" id="UP000019763"/>
    </source>
</evidence>
<dbReference type="SUPFAM" id="SSF53092">
    <property type="entry name" value="Creatinase/prolidase N-terminal domain"/>
    <property type="match status" value="2"/>
</dbReference>
<dbReference type="InterPro" id="IPR032416">
    <property type="entry name" value="Peptidase_M24_C"/>
</dbReference>
<evidence type="ECO:0000256" key="2">
    <source>
        <dbReference type="ARBA" id="ARBA00008766"/>
    </source>
</evidence>
<keyword evidence="4 9" id="KW-0378">Hydrolase</keyword>
<reference evidence="9" key="1">
    <citation type="submission" date="2013-12" db="EMBL/GenBank/DDBJ databases">
        <authorList>
            <person name="Omoto C.K."/>
            <person name="Sibley D."/>
            <person name="Venepally P."/>
            <person name="Hadjithomas M."/>
            <person name="Karamycheva S."/>
            <person name="Brunk B."/>
            <person name="Roos D."/>
            <person name="Caler E."/>
            <person name="Lorenzi H."/>
        </authorList>
    </citation>
    <scope>NUCLEOTIDE SEQUENCE</scope>
</reference>
<dbReference type="GO" id="GO:0005737">
    <property type="term" value="C:cytoplasm"/>
    <property type="evidence" value="ECO:0007669"/>
    <property type="project" value="UniProtKB-ARBA"/>
</dbReference>
<dbReference type="GO" id="GO:0046872">
    <property type="term" value="F:metal ion binding"/>
    <property type="evidence" value="ECO:0007669"/>
    <property type="project" value="UniProtKB-KW"/>
</dbReference>
<dbReference type="VEuPathDB" id="CryptoDB:GNI_026520"/>
<feature type="domain" description="Peptidase M24" evidence="6">
    <location>
        <begin position="337"/>
        <end position="554"/>
    </location>
</feature>
<evidence type="ECO:0000256" key="5">
    <source>
        <dbReference type="ARBA" id="ARBA00023211"/>
    </source>
</evidence>
<accession>A0A023BBB1</accession>
<evidence type="ECO:0000256" key="4">
    <source>
        <dbReference type="ARBA" id="ARBA00022801"/>
    </source>
</evidence>
<dbReference type="InterPro" id="IPR036005">
    <property type="entry name" value="Creatinase/aminopeptidase-like"/>
</dbReference>
<dbReference type="Pfam" id="PF16189">
    <property type="entry name" value="Creatinase_N_2"/>
    <property type="match status" value="1"/>
</dbReference>
<evidence type="ECO:0000256" key="1">
    <source>
        <dbReference type="ARBA" id="ARBA00001936"/>
    </source>
</evidence>
<name>A0A023BBB1_GRENI</name>
<evidence type="ECO:0000313" key="9">
    <source>
        <dbReference type="EMBL" id="EZG79401.1"/>
    </source>
</evidence>
<dbReference type="OrthoDB" id="9995434at2759"/>
<sequence length="645" mass="71933">MSMQERLSKLRALMTECCVDGYVIPSEDSHQSEYPLKPDCRREFISNFTGSSGIALVTKEKAYLWTDGRYFLQAAAQLDGALWTLCKQGTPDCPKFSEIVDGEVKRLGFDPFVVSRRWVEEMKGKLQKAQLRPIHGGSFGKSGDCEYEACLQDICIGQLNLVDKVWGESRPAYPAGPIVAMTESGESTDSKLHKVRKAMEEKHADLLVLAKLSQLAWLANVRGTDVEFSRIFLAYGVVTKSDFTIYVKNAEAKDRVPLAYMQQNGVKIVDYDAMISDFVETILKLEAPNVWVDSDVNLGVYYVAEEAVRTVKGSVQVEQSPVDLLKAVKNQVEIAGMQHAHFQDGLALTLWLAWVETLSPEEVAAYNEVSAARVLEEFRRLQPSFVALSFPTISGVNSNGAIIHYRAEEESCSKLDPAGMLLVDSGAHYVGGTTDVTRTVHLGKPSDLQKELYTRVLMGHLDLAAAVFPQNTYGCQLDPLARRHLWKIGFDYLHGTGHGVGHSMEVHEAPPNISKVCPPSFRDVPFQPGMVVSNEPGAYVDGQFGIRIESLIYCRTVAGPFRFNNVDYLGFDELTLAPYCKKLIKKELLSPDQVKQINAYHKRVLQAFMPFFDPHAVKTLIPESAGKNFTPKLFEEWLRETCSPL</sequence>
<dbReference type="InterPro" id="IPR000994">
    <property type="entry name" value="Pept_M24"/>
</dbReference>
<evidence type="ECO:0000259" key="7">
    <source>
        <dbReference type="Pfam" id="PF01321"/>
    </source>
</evidence>
<dbReference type="EMBL" id="AFNH02000198">
    <property type="protein sequence ID" value="EZG79401.1"/>
    <property type="molecule type" value="Genomic_DNA"/>
</dbReference>
<keyword evidence="10" id="KW-1185">Reference proteome</keyword>
<proteinExistence type="inferred from homology"/>
<dbReference type="InterPro" id="IPR033740">
    <property type="entry name" value="Pept_M24B"/>
</dbReference>
<comment type="cofactor">
    <cofactor evidence="1">
        <name>Mn(2+)</name>
        <dbReference type="ChEBI" id="CHEBI:29035"/>
    </cofactor>
</comment>
<feature type="domain" description="Peptidase M24 C-terminal" evidence="8">
    <location>
        <begin position="568"/>
        <end position="615"/>
    </location>
</feature>
<dbReference type="FunFam" id="3.90.230.10:FF:000007">
    <property type="entry name" value="Xaa-Pro aminopeptidase P"/>
    <property type="match status" value="1"/>
</dbReference>
<dbReference type="Pfam" id="PF01321">
    <property type="entry name" value="Creatinase_N"/>
    <property type="match status" value="1"/>
</dbReference>
<protein>
    <submittedName>
        <fullName evidence="9">Xaa-pro aminopeptidase</fullName>
        <ecNumber evidence="9">3.4.11.9</ecNumber>
    </submittedName>
</protein>
<dbReference type="Gene3D" id="3.90.230.10">
    <property type="entry name" value="Creatinase/methionine aminopeptidase superfamily"/>
    <property type="match status" value="1"/>
</dbReference>
<keyword evidence="9" id="KW-0031">Aminopeptidase</keyword>
<dbReference type="Pfam" id="PF16188">
    <property type="entry name" value="Peptidase_M24_C"/>
    <property type="match status" value="1"/>
</dbReference>
<dbReference type="GeneID" id="22911167"/>
<evidence type="ECO:0000259" key="8">
    <source>
        <dbReference type="Pfam" id="PF16188"/>
    </source>
</evidence>
<organism evidence="9 10">
    <name type="scientific">Gregarina niphandrodes</name>
    <name type="common">Septate eugregarine</name>
    <dbReference type="NCBI Taxonomy" id="110365"/>
    <lineage>
        <taxon>Eukaryota</taxon>
        <taxon>Sar</taxon>
        <taxon>Alveolata</taxon>
        <taxon>Apicomplexa</taxon>
        <taxon>Conoidasida</taxon>
        <taxon>Gregarinasina</taxon>
        <taxon>Eugregarinorida</taxon>
        <taxon>Gregarinidae</taxon>
        <taxon>Gregarina</taxon>
    </lineage>
</organism>
<comment type="similarity">
    <text evidence="2">Belongs to the peptidase M24B family.</text>
</comment>
<keyword evidence="5" id="KW-0464">Manganese</keyword>
<dbReference type="GO" id="GO:0070006">
    <property type="term" value="F:metalloaminopeptidase activity"/>
    <property type="evidence" value="ECO:0007669"/>
    <property type="project" value="InterPro"/>
</dbReference>
<dbReference type="RefSeq" id="XP_011129048.1">
    <property type="nucleotide sequence ID" value="XM_011130746.1"/>
</dbReference>
<dbReference type="PANTHER" id="PTHR43763">
    <property type="entry name" value="XAA-PRO AMINOPEPTIDASE 1"/>
    <property type="match status" value="1"/>
</dbReference>
<dbReference type="Gene3D" id="3.40.350.10">
    <property type="entry name" value="Creatinase/prolidase N-terminal domain"/>
    <property type="match status" value="2"/>
</dbReference>
<gene>
    <name evidence="9" type="ORF">GNI_026520</name>
</gene>
<dbReference type="eggNOG" id="KOG2413">
    <property type="taxonomic scope" value="Eukaryota"/>
</dbReference>
<dbReference type="PANTHER" id="PTHR43763:SF6">
    <property type="entry name" value="XAA-PRO AMINOPEPTIDASE 1"/>
    <property type="match status" value="1"/>
</dbReference>
<dbReference type="OMA" id="EPGMILS"/>
<feature type="domain" description="Creatinase N-terminal" evidence="7">
    <location>
        <begin position="6"/>
        <end position="135"/>
    </location>
</feature>
<dbReference type="Proteomes" id="UP000019763">
    <property type="component" value="Unassembled WGS sequence"/>
</dbReference>
<keyword evidence="3" id="KW-0479">Metal-binding</keyword>
<dbReference type="SUPFAM" id="SSF55920">
    <property type="entry name" value="Creatinase/aminopeptidase"/>
    <property type="match status" value="1"/>
</dbReference>
<dbReference type="InterPro" id="IPR050422">
    <property type="entry name" value="X-Pro_aminopeptidase_P"/>
</dbReference>
<comment type="caution">
    <text evidence="9">The sequence shown here is derived from an EMBL/GenBank/DDBJ whole genome shotgun (WGS) entry which is preliminary data.</text>
</comment>
<dbReference type="CDD" id="cd01085">
    <property type="entry name" value="APP"/>
    <property type="match status" value="1"/>
</dbReference>
<dbReference type="Pfam" id="PF00557">
    <property type="entry name" value="Peptidase_M24"/>
    <property type="match status" value="1"/>
</dbReference>
<dbReference type="InterPro" id="IPR029149">
    <property type="entry name" value="Creatin/AminoP/Spt16_N"/>
</dbReference>
<dbReference type="InterPro" id="IPR000587">
    <property type="entry name" value="Creatinase_N"/>
</dbReference>
<keyword evidence="9" id="KW-0645">Protease</keyword>
<evidence type="ECO:0000256" key="3">
    <source>
        <dbReference type="ARBA" id="ARBA00022723"/>
    </source>
</evidence>
<dbReference type="AlphaFoldDB" id="A0A023BBB1"/>
<dbReference type="EC" id="3.4.11.9" evidence="9"/>
<evidence type="ECO:0000259" key="6">
    <source>
        <dbReference type="Pfam" id="PF00557"/>
    </source>
</evidence>